<evidence type="ECO:0000313" key="2">
    <source>
        <dbReference type="EMBL" id="SMF83067.1"/>
    </source>
</evidence>
<proteinExistence type="predicted"/>
<dbReference type="RefSeq" id="WP_085127069.1">
    <property type="nucleotide sequence ID" value="NZ_FWZX01000048.1"/>
</dbReference>
<dbReference type="Proteomes" id="UP000192917">
    <property type="component" value="Unassembled WGS sequence"/>
</dbReference>
<keyword evidence="3" id="KW-1185">Reference proteome</keyword>
<evidence type="ECO:0000313" key="3">
    <source>
        <dbReference type="Proteomes" id="UP000192917"/>
    </source>
</evidence>
<dbReference type="STRING" id="560819.SAMN05428998_14845"/>
<organism evidence="2 3">
    <name type="scientific">Tistlia consotensis USBA 355</name>
    <dbReference type="NCBI Taxonomy" id="560819"/>
    <lineage>
        <taxon>Bacteria</taxon>
        <taxon>Pseudomonadati</taxon>
        <taxon>Pseudomonadota</taxon>
        <taxon>Alphaproteobacteria</taxon>
        <taxon>Rhodospirillales</taxon>
        <taxon>Rhodovibrionaceae</taxon>
        <taxon>Tistlia</taxon>
    </lineage>
</organism>
<gene>
    <name evidence="2" type="ORF">SAMN05428998_14845</name>
</gene>
<name>A0A1Y6CXA1_9PROT</name>
<dbReference type="EMBL" id="FWZX01000048">
    <property type="protein sequence ID" value="SMF83067.1"/>
    <property type="molecule type" value="Genomic_DNA"/>
</dbReference>
<sequence>MEKFGARQRVGGTYRRESPKAKPTRIGGTEEHPEGNRARSAKGVPLDKPRPAPAPTAEPSSATASSSGLDGSGEKAGKGKADKPGADVKKEG</sequence>
<dbReference type="AlphaFoldDB" id="A0A1Y6CXA1"/>
<feature type="compositionally biased region" description="Basic and acidic residues" evidence="1">
    <location>
        <begin position="28"/>
        <end position="37"/>
    </location>
</feature>
<accession>A0A1Y6CXA1</accession>
<feature type="compositionally biased region" description="Low complexity" evidence="1">
    <location>
        <begin position="57"/>
        <end position="67"/>
    </location>
</feature>
<evidence type="ECO:0000256" key="1">
    <source>
        <dbReference type="SAM" id="MobiDB-lite"/>
    </source>
</evidence>
<reference evidence="2 3" key="1">
    <citation type="submission" date="2017-04" db="EMBL/GenBank/DDBJ databases">
        <authorList>
            <person name="Afonso C.L."/>
            <person name="Miller P.J."/>
            <person name="Scott M.A."/>
            <person name="Spackman E."/>
            <person name="Goraichik I."/>
            <person name="Dimitrov K.M."/>
            <person name="Suarez D.L."/>
            <person name="Swayne D.E."/>
        </authorList>
    </citation>
    <scope>NUCLEOTIDE SEQUENCE [LARGE SCALE GENOMIC DNA]</scope>
    <source>
        <strain evidence="2 3">USBA 355</strain>
    </source>
</reference>
<protein>
    <submittedName>
        <fullName evidence="2">Uncharacterized protein</fullName>
    </submittedName>
</protein>
<feature type="compositionally biased region" description="Basic and acidic residues" evidence="1">
    <location>
        <begin position="72"/>
        <end position="92"/>
    </location>
</feature>
<feature type="region of interest" description="Disordered" evidence="1">
    <location>
        <begin position="1"/>
        <end position="92"/>
    </location>
</feature>